<sequence length="989" mass="110071">MIMEDFFFFFSFLSDRYSDGDLTLTYPGGATCSSGFQRMTIINFECNETAGDDGKGSPVFTGEVDCTYFFDWGTKYACVKEKEDLLCRVTDQKKHYDLSPLTRYSESDGAHNWEALDSNPVESEQKRFYINVCHKVLQDGGAVDCPEDSAICAVDKRGNKINLGRFLSSPKKDGENIQLIYSEGDVCKESKRIRTIITLVCKPGDLESAPVLTSSGNDECLYEFMWHSAAACVLSKTQGDNCRVSDPQAGFSFDLSPLTKKDGSYKIESSYDFYINVCNSTSGTKCENNVGACQVERNGDKVWSLGIANSKLSYYDGMIQLNYRNGSIYNNQQHTQRSTLITFLCDRDAGVGQPEFQVEDAYTYNFKWYTRYACPEMPLECAVTDSENGKQYDLSSLSKSEADSEINWYAMDRSQPGSMKKYYINICRPLNPVSGCDQYASVCQMTYVTESDIIIEKVTISNLGIARSRPKIEGDGSILLEYTNGSNCMNTDGQKITYSTRILLICSKGTLSTSPQFIENKDCVFIFLWETEAACPITTTKDESQTCSLKDPNSGFVYNLQPLASDTGYTVTGNGATFKLNICGTLSECGTVKEQPAAGCEIENQKPTRQVGLERSLQLSSEGLITLTYRGELFPTSGTRDSFTIRFVCDSGLYPGELKFVRKEISSVTHIHDAFFEFVTALACVPVQVACQTTDSAGNEYDLSGLGRDHDPWIAVDTTADAKNRTFFLNVCKPLPPITGCQGGAVGSCVKYSNKGLKLGYVQMSPQAGTDGSVSIVYLNGDQCGDWKYSTRIIFQCDDTPGSPIFQRRDGCEFVFSWTTPEACPVQRAEGDNCQVKDPKYGYIYNLQPLRGQDIDVIVEEYEYHFAVCKEITGNVCGSSTYTGVNAVSSCQIKTKNPAQQKIAGRYTEKLTYENGLIMINYTRGETCHKIYERSTAIIFYCDHGKKPGQPVFLKETPDCTYLFEWHTAFACPPFKSISCSFKYVNIIQ</sequence>
<name>M3XKD3_LATCH</name>
<keyword evidence="7" id="KW-1015">Disulfide bond</keyword>
<dbReference type="EMBL" id="AFYH01110212">
    <property type="status" value="NOT_ANNOTATED_CDS"/>
    <property type="molecule type" value="Genomic_DNA"/>
</dbReference>
<dbReference type="GO" id="GO:0005520">
    <property type="term" value="F:insulin-like growth factor binding"/>
    <property type="evidence" value="ECO:0007669"/>
    <property type="project" value="TreeGrafter"/>
</dbReference>
<dbReference type="FunFam" id="2.70.130.10:FF:000015">
    <property type="entry name" value="Insulin-like growth factor 2 receptor"/>
    <property type="match status" value="1"/>
</dbReference>
<dbReference type="EMBL" id="AFYH01110217">
    <property type="status" value="NOT_ANNOTATED_CDS"/>
    <property type="molecule type" value="Genomic_DNA"/>
</dbReference>
<feature type="domain" description="MRH" evidence="8">
    <location>
        <begin position="240"/>
        <end position="376"/>
    </location>
</feature>
<dbReference type="Bgee" id="ENSLACG00000022124">
    <property type="expression patterns" value="Expressed in pelvic fin and 4 other cell types or tissues"/>
</dbReference>
<feature type="domain" description="MRH" evidence="8">
    <location>
        <begin position="689"/>
        <end position="826"/>
    </location>
</feature>
<feature type="domain" description="MRH" evidence="8">
    <location>
        <begin position="1"/>
        <end position="80"/>
    </location>
</feature>
<evidence type="ECO:0000256" key="2">
    <source>
        <dbReference type="ARBA" id="ARBA00022448"/>
    </source>
</evidence>
<dbReference type="EMBL" id="AFYH01110211">
    <property type="status" value="NOT_ANNOTATED_CDS"/>
    <property type="molecule type" value="Genomic_DNA"/>
</dbReference>
<dbReference type="SUPFAM" id="SSF50911">
    <property type="entry name" value="Mannose 6-phosphate receptor domain"/>
    <property type="match status" value="7"/>
</dbReference>
<keyword evidence="3" id="KW-0812">Transmembrane</keyword>
<comment type="subcellular location">
    <subcellularLocation>
        <location evidence="1">Endomembrane system</location>
    </subcellularLocation>
</comment>
<dbReference type="EMBL" id="AFYH01110215">
    <property type="status" value="NOT_ANNOTATED_CDS"/>
    <property type="molecule type" value="Genomic_DNA"/>
</dbReference>
<keyword evidence="4" id="KW-0732">Signal</keyword>
<dbReference type="Ensembl" id="ENSLACT00000026417.1">
    <property type="protein sequence ID" value="ENSLACP00000023189.1"/>
    <property type="gene ID" value="ENSLACG00000022124.1"/>
</dbReference>
<organism evidence="9 10">
    <name type="scientific">Latimeria chalumnae</name>
    <name type="common">Coelacanth</name>
    <dbReference type="NCBI Taxonomy" id="7897"/>
    <lineage>
        <taxon>Eukaryota</taxon>
        <taxon>Metazoa</taxon>
        <taxon>Chordata</taxon>
        <taxon>Craniata</taxon>
        <taxon>Vertebrata</taxon>
        <taxon>Euteleostomi</taxon>
        <taxon>Coelacanthiformes</taxon>
        <taxon>Coelacanthidae</taxon>
        <taxon>Latimeria</taxon>
    </lineage>
</organism>
<evidence type="ECO:0000256" key="6">
    <source>
        <dbReference type="ARBA" id="ARBA00023136"/>
    </source>
</evidence>
<dbReference type="HOGENOM" id="CLU_293783_0_0_1"/>
<proteinExistence type="predicted"/>
<dbReference type="OMA" id="SAVCHEN"/>
<dbReference type="EMBL" id="AFYH01110218">
    <property type="status" value="NOT_ANNOTATED_CDS"/>
    <property type="molecule type" value="Genomic_DNA"/>
</dbReference>
<dbReference type="FunFam" id="2.70.130.10:FF:000020">
    <property type="entry name" value="Insulin-like growth factor 2 receptor"/>
    <property type="match status" value="1"/>
</dbReference>
<keyword evidence="10" id="KW-1185">Reference proteome</keyword>
<reference evidence="9" key="3">
    <citation type="submission" date="2025-09" db="UniProtKB">
        <authorList>
            <consortium name="Ensembl"/>
        </authorList>
    </citation>
    <scope>IDENTIFICATION</scope>
</reference>
<dbReference type="FunFam" id="2.70.130.10:FF:000012">
    <property type="entry name" value="Insulin-like growth factor 2 receptor"/>
    <property type="match status" value="1"/>
</dbReference>
<evidence type="ECO:0000256" key="4">
    <source>
        <dbReference type="ARBA" id="ARBA00022729"/>
    </source>
</evidence>
<dbReference type="EMBL" id="AFYH01110216">
    <property type="status" value="NOT_ANNOTATED_CDS"/>
    <property type="molecule type" value="Genomic_DNA"/>
</dbReference>
<dbReference type="GO" id="GO:0005886">
    <property type="term" value="C:plasma membrane"/>
    <property type="evidence" value="ECO:0007669"/>
    <property type="project" value="TreeGrafter"/>
</dbReference>
<feature type="domain" description="MRH" evidence="8">
    <location>
        <begin position="85"/>
        <end position="234"/>
    </location>
</feature>
<evidence type="ECO:0000256" key="3">
    <source>
        <dbReference type="ARBA" id="ARBA00022692"/>
    </source>
</evidence>
<dbReference type="PROSITE" id="PS51914">
    <property type="entry name" value="MRH"/>
    <property type="match status" value="7"/>
</dbReference>
<dbReference type="GO" id="GO:0007041">
    <property type="term" value="P:lysosomal transport"/>
    <property type="evidence" value="ECO:0007669"/>
    <property type="project" value="InterPro"/>
</dbReference>
<keyword evidence="5" id="KW-1133">Transmembrane helix</keyword>
<dbReference type="InterPro" id="IPR044865">
    <property type="entry name" value="MRH_dom"/>
</dbReference>
<dbReference type="FunFam" id="2.70.130.10:FF:000009">
    <property type="entry name" value="Insulin-like growth factor 2 receptor"/>
    <property type="match status" value="1"/>
</dbReference>
<protein>
    <recommendedName>
        <fullName evidence="8">MRH domain-containing protein</fullName>
    </recommendedName>
</protein>
<evidence type="ECO:0000256" key="5">
    <source>
        <dbReference type="ARBA" id="ARBA00022989"/>
    </source>
</evidence>
<dbReference type="GO" id="GO:0005770">
    <property type="term" value="C:late endosome"/>
    <property type="evidence" value="ECO:0007669"/>
    <property type="project" value="TreeGrafter"/>
</dbReference>
<dbReference type="EMBL" id="AFYH01110214">
    <property type="status" value="NOT_ANNOTATED_CDS"/>
    <property type="molecule type" value="Genomic_DNA"/>
</dbReference>
<feature type="domain" description="MRH" evidence="8">
    <location>
        <begin position="379"/>
        <end position="537"/>
    </location>
</feature>
<dbReference type="PANTHER" id="PTHR15071">
    <property type="entry name" value="MANNOSE-6-PHOSPHATE RECEPTOR FAMILY MEMBER"/>
    <property type="match status" value="1"/>
</dbReference>
<dbReference type="Proteomes" id="UP000008672">
    <property type="component" value="Unassembled WGS sequence"/>
</dbReference>
<reference evidence="10" key="1">
    <citation type="submission" date="2011-08" db="EMBL/GenBank/DDBJ databases">
        <title>The draft genome of Latimeria chalumnae.</title>
        <authorList>
            <person name="Di Palma F."/>
            <person name="Alfoldi J."/>
            <person name="Johnson J."/>
            <person name="Berlin A."/>
            <person name="Gnerre S."/>
            <person name="Jaffe D."/>
            <person name="MacCallum I."/>
            <person name="Young S."/>
            <person name="Walker B.J."/>
            <person name="Lander E."/>
            <person name="Lindblad-Toh K."/>
        </authorList>
    </citation>
    <scope>NUCLEOTIDE SEQUENCE [LARGE SCALE GENOMIC DNA]</scope>
    <source>
        <strain evidence="10">Wild caught</strain>
    </source>
</reference>
<dbReference type="Gene3D" id="2.70.130.10">
    <property type="entry name" value="Mannose-6-phosphate receptor binding domain"/>
    <property type="match status" value="7"/>
</dbReference>
<dbReference type="STRING" id="7897.ENSLACP00000023189"/>
<evidence type="ECO:0000313" key="9">
    <source>
        <dbReference type="Ensembl" id="ENSLACP00000023189.1"/>
    </source>
</evidence>
<dbReference type="eggNOG" id="KOG4504">
    <property type="taxonomic scope" value="Eukaryota"/>
</dbReference>
<evidence type="ECO:0000256" key="7">
    <source>
        <dbReference type="ARBA" id="ARBA00023157"/>
    </source>
</evidence>
<dbReference type="EMBL" id="AFYH01110209">
    <property type="status" value="NOT_ANNOTATED_CDS"/>
    <property type="molecule type" value="Genomic_DNA"/>
</dbReference>
<dbReference type="InterPro" id="IPR000479">
    <property type="entry name" value="CIMR_rpt"/>
</dbReference>
<dbReference type="InParanoid" id="M3XKD3"/>
<dbReference type="GO" id="GO:0005802">
    <property type="term" value="C:trans-Golgi network"/>
    <property type="evidence" value="ECO:0007669"/>
    <property type="project" value="TreeGrafter"/>
</dbReference>
<accession>M3XKD3</accession>
<dbReference type="GO" id="GO:0005537">
    <property type="term" value="F:D-mannose binding"/>
    <property type="evidence" value="ECO:0007669"/>
    <property type="project" value="InterPro"/>
</dbReference>
<keyword evidence="6" id="KW-0472">Membrane</keyword>
<dbReference type="FunFam" id="2.70.130.10:FF:000005">
    <property type="entry name" value="Insulin-like growth factor 2 receptor"/>
    <property type="match status" value="2"/>
</dbReference>
<evidence type="ECO:0000259" key="8">
    <source>
        <dbReference type="PROSITE" id="PS51914"/>
    </source>
</evidence>
<feature type="domain" description="MRH" evidence="8">
    <location>
        <begin position="545"/>
        <end position="686"/>
    </location>
</feature>
<dbReference type="SMART" id="SM01404">
    <property type="entry name" value="CIMR"/>
    <property type="match status" value="6"/>
</dbReference>
<dbReference type="PANTHER" id="PTHR15071:SF17">
    <property type="entry name" value="CATION-INDEPENDENT MANNOSE-6-PHOSPHATE RECEPTOR"/>
    <property type="match status" value="1"/>
</dbReference>
<keyword evidence="2" id="KW-0813">Transport</keyword>
<evidence type="ECO:0000256" key="1">
    <source>
        <dbReference type="ARBA" id="ARBA00004308"/>
    </source>
</evidence>
<dbReference type="EMBL" id="AFYH01110213">
    <property type="status" value="NOT_ANNOTATED_CDS"/>
    <property type="molecule type" value="Genomic_DNA"/>
</dbReference>
<dbReference type="FunFam" id="2.70.130.10:FF:000016">
    <property type="entry name" value="Insulin-like growth factor 2 receptor"/>
    <property type="match status" value="1"/>
</dbReference>
<dbReference type="InterPro" id="IPR009011">
    <property type="entry name" value="Man6P_isomerase_rcpt-bd_dom_sf"/>
</dbReference>
<dbReference type="Pfam" id="PF00878">
    <property type="entry name" value="CIMR"/>
    <property type="match status" value="7"/>
</dbReference>
<dbReference type="EMBL" id="AFYH01110210">
    <property type="status" value="NOT_ANNOTATED_CDS"/>
    <property type="molecule type" value="Genomic_DNA"/>
</dbReference>
<feature type="domain" description="MRH" evidence="8">
    <location>
        <begin position="832"/>
        <end position="974"/>
    </location>
</feature>
<dbReference type="AlphaFoldDB" id="M3XKD3"/>
<dbReference type="GeneTree" id="ENSGT00390000013943"/>
<evidence type="ECO:0000313" key="10">
    <source>
        <dbReference type="Proteomes" id="UP000008672"/>
    </source>
</evidence>
<reference evidence="9" key="2">
    <citation type="submission" date="2025-08" db="UniProtKB">
        <authorList>
            <consortium name="Ensembl"/>
        </authorList>
    </citation>
    <scope>IDENTIFICATION</scope>
</reference>
<dbReference type="GO" id="GO:0038023">
    <property type="term" value="F:signaling receptor activity"/>
    <property type="evidence" value="ECO:0007669"/>
    <property type="project" value="InterPro"/>
</dbReference>